<protein>
    <recommendedName>
        <fullName evidence="2">MAGE domain-containing protein</fullName>
    </recommendedName>
</protein>
<organism evidence="3 4">
    <name type="scientific">Pseudozyma antarctica (strain T-34)</name>
    <name type="common">Yeast</name>
    <name type="synonym">Candida antarctica</name>
    <dbReference type="NCBI Taxonomy" id="1151754"/>
    <lineage>
        <taxon>Eukaryota</taxon>
        <taxon>Fungi</taxon>
        <taxon>Dikarya</taxon>
        <taxon>Basidiomycota</taxon>
        <taxon>Ustilaginomycotina</taxon>
        <taxon>Ustilaginomycetes</taxon>
        <taxon>Ustilaginales</taxon>
        <taxon>Ustilaginaceae</taxon>
        <taxon>Moesziomyces</taxon>
    </lineage>
</organism>
<feature type="compositionally biased region" description="Low complexity" evidence="1">
    <location>
        <begin position="18"/>
        <end position="29"/>
    </location>
</feature>
<feature type="compositionally biased region" description="Low complexity" evidence="1">
    <location>
        <begin position="318"/>
        <end position="336"/>
    </location>
</feature>
<evidence type="ECO:0000313" key="4">
    <source>
        <dbReference type="Proteomes" id="UP000011976"/>
    </source>
</evidence>
<dbReference type="AlphaFoldDB" id="M9MFA2"/>
<dbReference type="GO" id="GO:0005634">
    <property type="term" value="C:nucleus"/>
    <property type="evidence" value="ECO:0007669"/>
    <property type="project" value="TreeGrafter"/>
</dbReference>
<feature type="region of interest" description="Disordered" evidence="1">
    <location>
        <begin position="175"/>
        <end position="197"/>
    </location>
</feature>
<feature type="compositionally biased region" description="Low complexity" evidence="1">
    <location>
        <begin position="37"/>
        <end position="50"/>
    </location>
</feature>
<feature type="region of interest" description="Disordered" evidence="1">
    <location>
        <begin position="1"/>
        <end position="70"/>
    </location>
</feature>
<dbReference type="InterPro" id="IPR041898">
    <property type="entry name" value="MAGE_WH1"/>
</dbReference>
<dbReference type="InterPro" id="IPR041899">
    <property type="entry name" value="MAGE_WH2"/>
</dbReference>
<dbReference type="InterPro" id="IPR037445">
    <property type="entry name" value="MAGE"/>
</dbReference>
<dbReference type="Gene3D" id="1.10.10.1200">
    <property type="entry name" value="MAGE homology domain, winged helix WH1 motif"/>
    <property type="match status" value="1"/>
</dbReference>
<name>M9MFA2_PSEA3</name>
<dbReference type="Proteomes" id="UP000011976">
    <property type="component" value="Unassembled WGS sequence"/>
</dbReference>
<dbReference type="Gene3D" id="1.10.10.1210">
    <property type="entry name" value="MAGE homology domain, winged helix WH2 motif"/>
    <property type="match status" value="1"/>
</dbReference>
<reference evidence="4" key="1">
    <citation type="journal article" date="2013" name="Genome Announc.">
        <title>Genome sequence of the basidiomycetous yeast Pseudozyma antarctica T-34, a producer of the glycolipid biosurfactants mannosylerythritol lipids.</title>
        <authorList>
            <person name="Morita T."/>
            <person name="Koike H."/>
            <person name="Koyama Y."/>
            <person name="Hagiwara H."/>
            <person name="Ito E."/>
            <person name="Fukuoka T."/>
            <person name="Imura T."/>
            <person name="Machida M."/>
            <person name="Kitamoto D."/>
        </authorList>
    </citation>
    <scope>NUCLEOTIDE SEQUENCE [LARGE SCALE GENOMIC DNA]</scope>
    <source>
        <strain evidence="4">T-34</strain>
    </source>
</reference>
<dbReference type="GO" id="GO:0006281">
    <property type="term" value="P:DNA repair"/>
    <property type="evidence" value="ECO:0007669"/>
    <property type="project" value="TreeGrafter"/>
</dbReference>
<dbReference type="STRING" id="1151754.M9MFA2"/>
<dbReference type="Pfam" id="PF01454">
    <property type="entry name" value="MAGE"/>
    <property type="match status" value="1"/>
</dbReference>
<evidence type="ECO:0000256" key="1">
    <source>
        <dbReference type="SAM" id="MobiDB-lite"/>
    </source>
</evidence>
<evidence type="ECO:0000313" key="3">
    <source>
        <dbReference type="EMBL" id="GAC76018.1"/>
    </source>
</evidence>
<feature type="domain" description="MAGE" evidence="2">
    <location>
        <begin position="100"/>
        <end position="413"/>
    </location>
</feature>
<dbReference type="EMBL" id="DF196785">
    <property type="protein sequence ID" value="GAC76018.1"/>
    <property type="molecule type" value="Genomic_DNA"/>
</dbReference>
<dbReference type="PANTHER" id="PTHR11736:SF14">
    <property type="entry name" value="NSE3 HOMOLOG, SMC5-SMC6 COMPLEX COMPONENT"/>
    <property type="match status" value="1"/>
</dbReference>
<evidence type="ECO:0000259" key="2">
    <source>
        <dbReference type="SMART" id="SM01373"/>
    </source>
</evidence>
<feature type="region of interest" description="Disordered" evidence="1">
    <location>
        <begin position="370"/>
        <end position="390"/>
    </location>
</feature>
<dbReference type="PANTHER" id="PTHR11736">
    <property type="entry name" value="MELANOMA-ASSOCIATED ANTIGEN MAGE ANTIGEN"/>
    <property type="match status" value="1"/>
</dbReference>
<sequence length="471" mass="50599">MSTYAERRSARHPRGRDAPASSSRHPAPSSRRRAAEEAPAPASPSASASTSPPPQSDTEDHDSTHSLRLLPYTRLTVGDGARREAEKLGETEVKKKAAELVRYALACEYQRVLIRKDDIRNKVFEKSGSRAFSVVFNAAQKMLHNTFGFHMVEVRPRGADNAELAKQAEQVLRAAASSANGLRPRGQRAESAEPAGDGSLGSNIWVLRSALPPSINKALVSVDQGLSNAFAQSTSSESSTSSPSRRRSAANNAKAALDWSSADHQTGEMGLLYIVLALILVNGRTISEATLHMYLRRIHLHPDTPLPSGLRGTGPAFGSSSSASQSTQTQSRGRSAPGTLEGFLNSMVKQSYLERQRSDVADVMDAAVTQAQTQGRRRGRTSGGGRAGADDESTVWEWRWGSRAEAEVGEKRIAELISQLFLDPTAAPDGANAVGADDDEDTQAIDRDRLAKRRKVLLANIASVAGSQLVD</sequence>
<accession>M9MFA2</accession>
<proteinExistence type="predicted"/>
<dbReference type="SMART" id="SM01373">
    <property type="entry name" value="MAGE"/>
    <property type="match status" value="1"/>
</dbReference>
<dbReference type="InterPro" id="IPR002190">
    <property type="entry name" value="MHD_dom"/>
</dbReference>
<gene>
    <name evidence="3" type="ORF">PANT_19d00068</name>
</gene>
<dbReference type="OrthoDB" id="205198at2759"/>
<feature type="region of interest" description="Disordered" evidence="1">
    <location>
        <begin position="306"/>
        <end position="340"/>
    </location>
</feature>